<keyword evidence="2" id="KW-1185">Reference proteome</keyword>
<comment type="caution">
    <text evidence="1">The sequence shown here is derived from an EMBL/GenBank/DDBJ whole genome shotgun (WGS) entry which is preliminary data.</text>
</comment>
<gene>
    <name evidence="1" type="ORF">AWZ03_004925</name>
</gene>
<protein>
    <submittedName>
        <fullName evidence="1">Uncharacterized protein</fullName>
    </submittedName>
</protein>
<proteinExistence type="predicted"/>
<evidence type="ECO:0000313" key="2">
    <source>
        <dbReference type="Proteomes" id="UP000295192"/>
    </source>
</evidence>
<organism evidence="1 2">
    <name type="scientific">Drosophila navojoa</name>
    <name type="common">Fruit fly</name>
    <dbReference type="NCBI Taxonomy" id="7232"/>
    <lineage>
        <taxon>Eukaryota</taxon>
        <taxon>Metazoa</taxon>
        <taxon>Ecdysozoa</taxon>
        <taxon>Arthropoda</taxon>
        <taxon>Hexapoda</taxon>
        <taxon>Insecta</taxon>
        <taxon>Pterygota</taxon>
        <taxon>Neoptera</taxon>
        <taxon>Endopterygota</taxon>
        <taxon>Diptera</taxon>
        <taxon>Brachycera</taxon>
        <taxon>Muscomorpha</taxon>
        <taxon>Ephydroidea</taxon>
        <taxon>Drosophilidae</taxon>
        <taxon>Drosophila</taxon>
    </lineage>
</organism>
<name>A0A484BIC2_DRONA</name>
<sequence>MNGRSLAQLVNRSRLGRVFRAALASPSASASASATAKSSAVVAGQFSIYAHKYLSTECLSASADLLCTQPDKGVAAAAAAGAAAAGVGSV</sequence>
<accession>A0A484BIC2</accession>
<evidence type="ECO:0000313" key="1">
    <source>
        <dbReference type="EMBL" id="TDG48596.1"/>
    </source>
</evidence>
<dbReference type="EMBL" id="LSRL02000031">
    <property type="protein sequence ID" value="TDG48596.1"/>
    <property type="molecule type" value="Genomic_DNA"/>
</dbReference>
<reference evidence="1 2" key="1">
    <citation type="journal article" date="2019" name="J. Hered.">
        <title>An Improved Genome Assembly for Drosophila navojoa, the Basal Species in the mojavensis Cluster.</title>
        <authorList>
            <person name="Vanderlinde T."/>
            <person name="Dupim E.G."/>
            <person name="Nazario-Yepiz N.O."/>
            <person name="Carvalho A.B."/>
        </authorList>
    </citation>
    <scope>NUCLEOTIDE SEQUENCE [LARGE SCALE GENOMIC DNA]</scope>
    <source>
        <strain evidence="1">Navoj_Jal97</strain>
        <tissue evidence="1">Whole organism</tissue>
    </source>
</reference>
<dbReference type="AlphaFoldDB" id="A0A484BIC2"/>
<dbReference type="Proteomes" id="UP000295192">
    <property type="component" value="Unassembled WGS sequence"/>
</dbReference>